<protein>
    <submittedName>
        <fullName evidence="6">4-hydroxy-2-oxovalerate aldolase</fullName>
    </submittedName>
</protein>
<sequence>MPSLYLLSDRLQQQHPLFGILNSVSHPTLVEMIACAGYDFVILDMEHLPHNETLLSHCIQIAQLNGCAPLVRLTVNDLDKVGRVLDMGAHGIVLSRTETGQQVRALRDAICFPPRGRRGITGGTVTGFGTRSLPDYIQQANEQVLLIPMIESRAGVESIDDILAIEGVSMVMEGALDLALDLGLGPTPHHPDVEVSIRQIATRCKHADIPFCANPRTPEQQHFWQQAGIQLWLCGEDRGFLFRTLRQRLQDIKASS</sequence>
<keyword evidence="3" id="KW-0456">Lyase</keyword>
<dbReference type="Proteomes" id="UP000017700">
    <property type="component" value="Chromosome"/>
</dbReference>
<organism evidence="6 7">
    <name type="scientific">Serratia sp. (strain ATCC 39006)</name>
    <name type="common">Prodigiosinella confusarubida</name>
    <dbReference type="NCBI Taxonomy" id="104623"/>
    <lineage>
        <taxon>Bacteria</taxon>
        <taxon>Pseudomonadati</taxon>
        <taxon>Pseudomonadota</taxon>
        <taxon>Gammaproteobacteria</taxon>
        <taxon>Enterobacterales</taxon>
        <taxon>Pectobacteriaceae</taxon>
        <taxon>Prodigiosinella</taxon>
    </lineage>
</organism>
<reference evidence="6 7" key="1">
    <citation type="journal article" date="2013" name="Genome Announc.">
        <title>Draft genome sequence of Serratia sp. strain ATCC 39006, a model bacterium for analysis of the biosynthesis and regulation of prodigiosin, a carbapenem, and gas vesicles.</title>
        <authorList>
            <person name="Fineran P.C."/>
            <person name="Iglesias Cans M.C."/>
            <person name="Ramsay J.P."/>
            <person name="Wilf N.M."/>
            <person name="Cossyleon D."/>
            <person name="McNeil M.B."/>
            <person name="Williamson N.R."/>
            <person name="Monson R.E."/>
            <person name="Becher S.A."/>
            <person name="Stanton J.A."/>
            <person name="Brugger K."/>
            <person name="Brown S.D."/>
            <person name="Salmond G.P."/>
        </authorList>
    </citation>
    <scope>NUCLEOTIDE SEQUENCE [LARGE SCALE GENOMIC DNA]</scope>
    <source>
        <strain evidence="6">ATCC 39006</strain>
        <strain evidence="7">ATCC 39006 / SC 11482</strain>
    </source>
</reference>
<dbReference type="KEGG" id="sera:Ser39006_006815"/>
<dbReference type="EMBL" id="CP025085">
    <property type="protein sequence ID" value="AUG99553.1"/>
    <property type="molecule type" value="Genomic_DNA"/>
</dbReference>
<dbReference type="Proteomes" id="UP000233778">
    <property type="component" value="Chromosome"/>
</dbReference>
<keyword evidence="2" id="KW-0479">Metal-binding</keyword>
<dbReference type="InterPro" id="IPR015813">
    <property type="entry name" value="Pyrv/PenolPyrv_kinase-like_dom"/>
</dbReference>
<dbReference type="InterPro" id="IPR005000">
    <property type="entry name" value="Aldolase/citrate-lyase_domain"/>
</dbReference>
<proteinExistence type="inferred from homology"/>
<dbReference type="OrthoDB" id="86160at2"/>
<evidence type="ECO:0000313" key="7">
    <source>
        <dbReference type="Proteomes" id="UP000017700"/>
    </source>
</evidence>
<dbReference type="InterPro" id="IPR050251">
    <property type="entry name" value="HpcH-HpaI_aldolase"/>
</dbReference>
<dbReference type="RefSeq" id="WP_021017623.1">
    <property type="nucleotide sequence ID" value="NZ_CP025084.1"/>
</dbReference>
<accession>A0A2I5TH21</accession>
<evidence type="ECO:0000313" key="8">
    <source>
        <dbReference type="Proteomes" id="UP000233778"/>
    </source>
</evidence>
<evidence type="ECO:0000256" key="3">
    <source>
        <dbReference type="ARBA" id="ARBA00023239"/>
    </source>
</evidence>
<dbReference type="PANTHER" id="PTHR30502">
    <property type="entry name" value="2-KETO-3-DEOXY-L-RHAMNONATE ALDOLASE"/>
    <property type="match status" value="1"/>
</dbReference>
<dbReference type="GO" id="GO:0016832">
    <property type="term" value="F:aldehyde-lyase activity"/>
    <property type="evidence" value="ECO:0007669"/>
    <property type="project" value="TreeGrafter"/>
</dbReference>
<evidence type="ECO:0000313" key="6">
    <source>
        <dbReference type="EMBL" id="AUH03871.1"/>
    </source>
</evidence>
<dbReference type="KEGG" id="serq:CWC46_06810"/>
<gene>
    <name evidence="5" type="ORF">CWC46_06810</name>
    <name evidence="6" type="ORF">Ser39006_006815</name>
</gene>
<dbReference type="PANTHER" id="PTHR30502:SF0">
    <property type="entry name" value="PHOSPHOENOLPYRUVATE CARBOXYLASE FAMILY PROTEIN"/>
    <property type="match status" value="1"/>
</dbReference>
<keyword evidence="7" id="KW-1185">Reference proteome</keyword>
<dbReference type="SUPFAM" id="SSF51621">
    <property type="entry name" value="Phosphoenolpyruvate/pyruvate domain"/>
    <property type="match status" value="1"/>
</dbReference>
<feature type="domain" description="HpcH/HpaI aldolase/citrate lyase" evidence="4">
    <location>
        <begin position="24"/>
        <end position="209"/>
    </location>
</feature>
<evidence type="ECO:0000259" key="4">
    <source>
        <dbReference type="Pfam" id="PF03328"/>
    </source>
</evidence>
<name>A0A2I5TH21_SERS3</name>
<dbReference type="Gene3D" id="3.20.20.60">
    <property type="entry name" value="Phosphoenolpyruvate-binding domains"/>
    <property type="match status" value="1"/>
</dbReference>
<dbReference type="Pfam" id="PF03328">
    <property type="entry name" value="HpcH_HpaI"/>
    <property type="match status" value="1"/>
</dbReference>
<evidence type="ECO:0000313" key="5">
    <source>
        <dbReference type="EMBL" id="AUG99553.1"/>
    </source>
</evidence>
<reference evidence="5 8" key="3">
    <citation type="submission" date="2017-11" db="EMBL/GenBank/DDBJ databases">
        <title>Complete genome sequence of Serratia sp. ATCC 39006 LacA.</title>
        <authorList>
            <person name="Hampton H.G."/>
            <person name="Jackson S.A."/>
            <person name="Jauregui R."/>
            <person name="Poulter G.T.M."/>
            <person name="Salmond G.P.C."/>
            <person name="Fineran P.C."/>
        </authorList>
    </citation>
    <scope>NUCLEOTIDE SEQUENCE [LARGE SCALE GENOMIC DNA]</scope>
    <source>
        <strain evidence="5 8">ATCC 39006</strain>
    </source>
</reference>
<dbReference type="GO" id="GO:0005737">
    <property type="term" value="C:cytoplasm"/>
    <property type="evidence" value="ECO:0007669"/>
    <property type="project" value="TreeGrafter"/>
</dbReference>
<evidence type="ECO:0000256" key="1">
    <source>
        <dbReference type="ARBA" id="ARBA00005568"/>
    </source>
</evidence>
<comment type="similarity">
    <text evidence="1">Belongs to the HpcH/HpaI aldolase family.</text>
</comment>
<dbReference type="STRING" id="104623.Ser39006_04367"/>
<reference evidence="6" key="4">
    <citation type="submission" date="2017-11" db="EMBL/GenBank/DDBJ databases">
        <title>Complete genome sequence of Serratia sp. ATCC 39006.</title>
        <authorList>
            <person name="Hampton H.G."/>
            <person name="Jackson S.A."/>
            <person name="Jauregui R."/>
            <person name="Poulter G.T.M."/>
            <person name="Salmond G.P.C."/>
            <person name="Fineran P.C."/>
        </authorList>
    </citation>
    <scope>NUCLEOTIDE SEQUENCE</scope>
    <source>
        <strain evidence="6">ATCC 39006</strain>
    </source>
</reference>
<dbReference type="EMBL" id="CP025084">
    <property type="protein sequence ID" value="AUH03871.1"/>
    <property type="molecule type" value="Genomic_DNA"/>
</dbReference>
<dbReference type="InterPro" id="IPR040442">
    <property type="entry name" value="Pyrv_kinase-like_dom_sf"/>
</dbReference>
<evidence type="ECO:0000256" key="2">
    <source>
        <dbReference type="ARBA" id="ARBA00022723"/>
    </source>
</evidence>
<reference evidence="6" key="2">
    <citation type="submission" date="2013-09" db="EMBL/GenBank/DDBJ databases">
        <authorList>
            <person name="Wang G."/>
            <person name="Yang Y."/>
            <person name="Su Y."/>
        </authorList>
    </citation>
    <scope>NUCLEOTIDE SEQUENCE</scope>
    <source>
        <strain evidence="6">ATCC 39006</strain>
    </source>
</reference>
<dbReference type="AlphaFoldDB" id="A0A2I5TH21"/>
<dbReference type="GO" id="GO:0046872">
    <property type="term" value="F:metal ion binding"/>
    <property type="evidence" value="ECO:0007669"/>
    <property type="project" value="UniProtKB-KW"/>
</dbReference>